<dbReference type="Gene3D" id="1.10.3720.10">
    <property type="entry name" value="MetI-like"/>
    <property type="match status" value="1"/>
</dbReference>
<evidence type="ECO:0000256" key="5">
    <source>
        <dbReference type="ARBA" id="ARBA00022989"/>
    </source>
</evidence>
<evidence type="ECO:0000256" key="1">
    <source>
        <dbReference type="ARBA" id="ARBA00004651"/>
    </source>
</evidence>
<dbReference type="GO" id="GO:0005886">
    <property type="term" value="C:plasma membrane"/>
    <property type="evidence" value="ECO:0007669"/>
    <property type="project" value="UniProtKB-SubCell"/>
</dbReference>
<dbReference type="InterPro" id="IPR035906">
    <property type="entry name" value="MetI-like_sf"/>
</dbReference>
<dbReference type="PROSITE" id="PS50928">
    <property type="entry name" value="ABC_TM1"/>
    <property type="match status" value="1"/>
</dbReference>
<feature type="region of interest" description="Disordered" evidence="8">
    <location>
        <begin position="1"/>
        <end position="32"/>
    </location>
</feature>
<dbReference type="Proteomes" id="UP000266906">
    <property type="component" value="Unassembled WGS sequence"/>
</dbReference>
<keyword evidence="12" id="KW-1185">Reference proteome</keyword>
<keyword evidence="3" id="KW-1003">Cell membrane</keyword>
<dbReference type="InterPro" id="IPR051393">
    <property type="entry name" value="ABC_transporter_permease"/>
</dbReference>
<feature type="transmembrane region" description="Helical" evidence="7">
    <location>
        <begin position="105"/>
        <end position="126"/>
    </location>
</feature>
<name>A0A3N4RLL1_9ACTN</name>
<comment type="caution">
    <text evidence="11">The sequence shown here is derived from an EMBL/GenBank/DDBJ whole genome shotgun (WGS) entry which is preliminary data.</text>
</comment>
<protein>
    <submittedName>
        <fullName evidence="11">Carbohydrate ABC transporter membrane protein 1 (CUT1 family)</fullName>
    </submittedName>
</protein>
<evidence type="ECO:0000313" key="13">
    <source>
        <dbReference type="Proteomes" id="UP000267408"/>
    </source>
</evidence>
<evidence type="ECO:0000256" key="6">
    <source>
        <dbReference type="ARBA" id="ARBA00023136"/>
    </source>
</evidence>
<keyword evidence="4 7" id="KW-0812">Transmembrane</keyword>
<feature type="domain" description="ABC transmembrane type-1" evidence="9">
    <location>
        <begin position="102"/>
        <end position="313"/>
    </location>
</feature>
<evidence type="ECO:0000256" key="8">
    <source>
        <dbReference type="SAM" id="MobiDB-lite"/>
    </source>
</evidence>
<feature type="compositionally biased region" description="Pro residues" evidence="8">
    <location>
        <begin position="1"/>
        <end position="12"/>
    </location>
</feature>
<keyword evidence="2 7" id="KW-0813">Transport</keyword>
<comment type="subcellular location">
    <subcellularLocation>
        <location evidence="1 7">Cell membrane</location>
        <topology evidence="1 7">Multi-pass membrane protein</topology>
    </subcellularLocation>
</comment>
<dbReference type="OrthoDB" id="3210259at2"/>
<dbReference type="AlphaFoldDB" id="A0A3N4RLL1"/>
<evidence type="ECO:0000259" key="9">
    <source>
        <dbReference type="PROSITE" id="PS50928"/>
    </source>
</evidence>
<evidence type="ECO:0000313" key="10">
    <source>
        <dbReference type="EMBL" id="ROR35750.1"/>
    </source>
</evidence>
<evidence type="ECO:0000256" key="4">
    <source>
        <dbReference type="ARBA" id="ARBA00022692"/>
    </source>
</evidence>
<dbReference type="CDD" id="cd06261">
    <property type="entry name" value="TM_PBP2"/>
    <property type="match status" value="1"/>
</dbReference>
<dbReference type="EMBL" id="RKQG01000003">
    <property type="protein sequence ID" value="RPE27840.1"/>
    <property type="molecule type" value="Genomic_DNA"/>
</dbReference>
<reference evidence="12 13" key="1">
    <citation type="submission" date="2018-11" db="EMBL/GenBank/DDBJ databases">
        <title>Sequencing the genomes of 1000 actinobacteria strains.</title>
        <authorList>
            <person name="Klenk H.-P."/>
        </authorList>
    </citation>
    <scope>NUCLEOTIDE SEQUENCE [LARGE SCALE GENOMIC DNA]</scope>
    <source>
        <strain evidence="10 13">DSM 44780</strain>
        <strain evidence="11 12">DSM 44781</strain>
    </source>
</reference>
<evidence type="ECO:0000313" key="12">
    <source>
        <dbReference type="Proteomes" id="UP000266906"/>
    </source>
</evidence>
<dbReference type="EMBL" id="RJVJ01000003">
    <property type="protein sequence ID" value="ROR35750.1"/>
    <property type="molecule type" value="Genomic_DNA"/>
</dbReference>
<dbReference type="GO" id="GO:0055085">
    <property type="term" value="P:transmembrane transport"/>
    <property type="evidence" value="ECO:0007669"/>
    <property type="project" value="InterPro"/>
</dbReference>
<organism evidence="11 12">
    <name type="scientific">Kitasatospora cineracea</name>
    <dbReference type="NCBI Taxonomy" id="88074"/>
    <lineage>
        <taxon>Bacteria</taxon>
        <taxon>Bacillati</taxon>
        <taxon>Actinomycetota</taxon>
        <taxon>Actinomycetes</taxon>
        <taxon>Kitasatosporales</taxon>
        <taxon>Streptomycetaceae</taxon>
        <taxon>Kitasatospora</taxon>
    </lineage>
</organism>
<feature type="transmembrane region" description="Helical" evidence="7">
    <location>
        <begin position="42"/>
        <end position="62"/>
    </location>
</feature>
<dbReference type="PANTHER" id="PTHR30193">
    <property type="entry name" value="ABC TRANSPORTER PERMEASE PROTEIN"/>
    <property type="match status" value="1"/>
</dbReference>
<keyword evidence="6 7" id="KW-0472">Membrane</keyword>
<evidence type="ECO:0000313" key="11">
    <source>
        <dbReference type="EMBL" id="RPE27840.1"/>
    </source>
</evidence>
<dbReference type="InterPro" id="IPR000515">
    <property type="entry name" value="MetI-like"/>
</dbReference>
<comment type="similarity">
    <text evidence="7">Belongs to the binding-protein-dependent transport system permease family.</text>
</comment>
<dbReference type="Pfam" id="PF00528">
    <property type="entry name" value="BPD_transp_1"/>
    <property type="match status" value="1"/>
</dbReference>
<evidence type="ECO:0000256" key="7">
    <source>
        <dbReference type="RuleBase" id="RU363032"/>
    </source>
</evidence>
<feature type="transmembrane region" description="Helical" evidence="7">
    <location>
        <begin position="240"/>
        <end position="260"/>
    </location>
</feature>
<dbReference type="PANTHER" id="PTHR30193:SF41">
    <property type="entry name" value="DIACETYLCHITOBIOSE UPTAKE SYSTEM PERMEASE PROTEIN NGCF"/>
    <property type="match status" value="1"/>
</dbReference>
<proteinExistence type="inferred from homology"/>
<accession>A0A8G1UAA3</accession>
<gene>
    <name evidence="11" type="ORF">EDD38_7130</name>
    <name evidence="10" type="ORF">EDD39_7413</name>
</gene>
<feature type="transmembrane region" description="Helical" evidence="7">
    <location>
        <begin position="295"/>
        <end position="317"/>
    </location>
</feature>
<evidence type="ECO:0000256" key="2">
    <source>
        <dbReference type="ARBA" id="ARBA00022448"/>
    </source>
</evidence>
<dbReference type="RefSeq" id="WP_123563922.1">
    <property type="nucleotide sequence ID" value="NZ_RJVJ01000003.1"/>
</dbReference>
<keyword evidence="5 7" id="KW-1133">Transmembrane helix</keyword>
<dbReference type="SUPFAM" id="SSF161098">
    <property type="entry name" value="MetI-like"/>
    <property type="match status" value="1"/>
</dbReference>
<evidence type="ECO:0000256" key="3">
    <source>
        <dbReference type="ARBA" id="ARBA00022475"/>
    </source>
</evidence>
<sequence>MHPTTPTTPAPVRPHERTGPTPPPKAARPRTTGPRRWAPLGFLLPFGALFLLTFVAPICYALHQSLFKLHRSGLGLTPPTTVFTGLSNYTEALADRAFTSAVLRVLLIGAVQVPLMLGLALVLALLLDGRRTPGKRFFRLAFFLPYAVPGVIGGLMWSFLYQPDVSPIARALAGIGLHVDFTSDGALPWAVGNMLTWGWTGYNMIVIHSALKAIPGEYAEAAELDGCTGWRLAWHIKIPMVRPALVMSTVFSIIGMAQLYNEPVIMRAVAPNLSGDWTPIMAAQNEVAANNYQAAAARSVLLALVIFVLSFGFMRFVNKRGAAQ</sequence>
<accession>A0A3N4RLL1</accession>
<feature type="transmembrane region" description="Helical" evidence="7">
    <location>
        <begin position="138"/>
        <end position="160"/>
    </location>
</feature>
<dbReference type="Proteomes" id="UP000267408">
    <property type="component" value="Unassembled WGS sequence"/>
</dbReference>